<dbReference type="EMBL" id="JABFUC010000024">
    <property type="protein sequence ID" value="MCG6659828.1"/>
    <property type="molecule type" value="Genomic_DNA"/>
</dbReference>
<proteinExistence type="predicted"/>
<feature type="non-terminal residue" evidence="1">
    <location>
        <position position="992"/>
    </location>
</feature>
<organism evidence="1 2">
    <name type="scientific">Billgrantia campisalis</name>
    <dbReference type="NCBI Taxonomy" id="74661"/>
    <lineage>
        <taxon>Bacteria</taxon>
        <taxon>Pseudomonadati</taxon>
        <taxon>Pseudomonadota</taxon>
        <taxon>Gammaproteobacteria</taxon>
        <taxon>Oceanospirillales</taxon>
        <taxon>Halomonadaceae</taxon>
        <taxon>Billgrantia</taxon>
    </lineage>
</organism>
<comment type="caution">
    <text evidence="1">The sequence shown here is derived from an EMBL/GenBank/DDBJ whole genome shotgun (WGS) entry which is preliminary data.</text>
</comment>
<evidence type="ECO:0000313" key="2">
    <source>
        <dbReference type="Proteomes" id="UP000814385"/>
    </source>
</evidence>
<sequence length="992" mass="103972">MDVEDALAFLQSVSDLTLEDLGIEVSGDKIVNVENVNISDSGDNSTITVTLLDGSVFEATIDTPAALFAEIIDGLRQDEEVTQTGIVLTPTQNNGGAFESGFTTSANDLIVAGRPELLHGAYIDGGGGYNVLEVDMKGFFAQPFQLKNIQEVQVQNLPNYYQVSETIFEDANFPMPDIDGGASILDLSRARELEKLVINEGGAFSGEGEAGALHLLGIEGSATARLEGNFTQDVNLYYGRGLGDAVELELANVTMNTGNLALGHNAGTVNLLSEGRLNVLQSADFGDFLRELNISGSGELVIDDALEFAFGEVTIDASENTGGIRLKVDSVAGDDNLNDEIGFSDELSEVTIKGSQGRDVIELAGTKAGVMLDIDTGAGRDTLILDGVDAGFHSSIQGDGLTLRVKSDSDLSKAVVQAEGLTHIIIDDGQTLTISQAQAAELASLAIPAHNATDTTLTIKVTESANLADILDLAALDDGIKLNLDVAKGATLTLTAEELHKYVAFEGIDAEMDGHLVITDAGLGFQVTSQSDYVTGGTLANYTGSATQNITIERDASGYERPAKDQNTDILVIDSTDTDGVVIGANDLPGVSDDTDAFSLNVGTLVMQGDQAITFDAPVEFLSNNWTIDFSELSGSLNGLFIQSFETINVGPIADHGQIIGNPDVATRIDVDLSGAGNNVGSSGNDNGLKSSGVETYVVHTDDANNEFFVCDLTKDLQTLGLQGPGSITFSQINWGVSLLLEGDGAEDWNDLPKANGNPDESSIGSIVANYFHPGATVDVAINNQGQALGVTSTGEARPLVVESIEINNAKTINVSIDDGNAVIKEIDGDEVETLNLTSDFDVTLVLDGSLDLDTLNAADVAGDMTLVIEENAVVDLADTELSGIDAVVMEDGSNLTLTIEQVQAIGAENFSLDDDATAATLNIGNYDGQAFDFGSLDLEGINVATVTFVEGEDIVVDPATDFTGIDQLVIPEGTNVTISAEQFKQLVESGA</sequence>
<keyword evidence="2" id="KW-1185">Reference proteome</keyword>
<dbReference type="Proteomes" id="UP000814385">
    <property type="component" value="Unassembled WGS sequence"/>
</dbReference>
<dbReference type="RefSeq" id="WP_238979099.1">
    <property type="nucleotide sequence ID" value="NZ_JABFUC010000024.1"/>
</dbReference>
<evidence type="ECO:0000313" key="1">
    <source>
        <dbReference type="EMBL" id="MCG6659828.1"/>
    </source>
</evidence>
<protein>
    <submittedName>
        <fullName evidence="1">Uncharacterized protein</fullName>
    </submittedName>
</protein>
<accession>A0ABS9PDH9</accession>
<gene>
    <name evidence="1" type="ORF">HOP52_18960</name>
</gene>
<reference evidence="1 2" key="1">
    <citation type="submission" date="2020-05" db="EMBL/GenBank/DDBJ databases">
        <title>Comparative genomic analysis of denitrifying bacteria from Halomonas genus.</title>
        <authorList>
            <person name="Wang L."/>
            <person name="Shao Z."/>
        </authorList>
    </citation>
    <scope>NUCLEOTIDE SEQUENCE [LARGE SCALE GENOMIC DNA]</scope>
    <source>
        <strain evidence="1 2">A4</strain>
    </source>
</reference>
<name>A0ABS9PDH9_9GAMM</name>